<organism evidence="1 2">
    <name type="scientific">Vespula pensylvanica</name>
    <name type="common">Western yellow jacket</name>
    <name type="synonym">Wasp</name>
    <dbReference type="NCBI Taxonomy" id="30213"/>
    <lineage>
        <taxon>Eukaryota</taxon>
        <taxon>Metazoa</taxon>
        <taxon>Ecdysozoa</taxon>
        <taxon>Arthropoda</taxon>
        <taxon>Hexapoda</taxon>
        <taxon>Insecta</taxon>
        <taxon>Pterygota</taxon>
        <taxon>Neoptera</taxon>
        <taxon>Endopterygota</taxon>
        <taxon>Hymenoptera</taxon>
        <taxon>Apocrita</taxon>
        <taxon>Aculeata</taxon>
        <taxon>Vespoidea</taxon>
        <taxon>Vespidae</taxon>
        <taxon>Vespinae</taxon>
        <taxon>Vespula</taxon>
    </lineage>
</organism>
<accession>A0A834P559</accession>
<reference evidence="1" key="1">
    <citation type="journal article" date="2020" name="G3 (Bethesda)">
        <title>High-Quality Assemblies for Three Invasive Social Wasps from the &lt;i&gt;Vespula&lt;/i&gt; Genus.</title>
        <authorList>
            <person name="Harrop T.W.R."/>
            <person name="Guhlin J."/>
            <person name="McLaughlin G.M."/>
            <person name="Permina E."/>
            <person name="Stockwell P."/>
            <person name="Gilligan J."/>
            <person name="Le Lec M.F."/>
            <person name="Gruber M.A.M."/>
            <person name="Quinn O."/>
            <person name="Lovegrove M."/>
            <person name="Duncan E.J."/>
            <person name="Remnant E.J."/>
            <person name="Van Eeckhoven J."/>
            <person name="Graham B."/>
            <person name="Knapp R.A."/>
            <person name="Langford K.W."/>
            <person name="Kronenberg Z."/>
            <person name="Press M.O."/>
            <person name="Eacker S.M."/>
            <person name="Wilson-Rankin E.E."/>
            <person name="Purcell J."/>
            <person name="Lester P.J."/>
            <person name="Dearden P.K."/>
        </authorList>
    </citation>
    <scope>NUCLEOTIDE SEQUENCE</scope>
    <source>
        <strain evidence="1">Volc-1</strain>
    </source>
</reference>
<name>A0A834P559_VESPE</name>
<dbReference type="EMBL" id="JACSDY010000004">
    <property type="protein sequence ID" value="KAF7429183.1"/>
    <property type="molecule type" value="Genomic_DNA"/>
</dbReference>
<evidence type="ECO:0000313" key="2">
    <source>
        <dbReference type="Proteomes" id="UP000600918"/>
    </source>
</evidence>
<dbReference type="Proteomes" id="UP000600918">
    <property type="component" value="Unassembled WGS sequence"/>
</dbReference>
<proteinExistence type="predicted"/>
<dbReference type="AlphaFoldDB" id="A0A834P559"/>
<gene>
    <name evidence="1" type="ORF">H0235_005581</name>
</gene>
<keyword evidence="2" id="KW-1185">Reference proteome</keyword>
<dbReference type="InterPro" id="IPR014752">
    <property type="entry name" value="Arrestin-like_C"/>
</dbReference>
<evidence type="ECO:0000313" key="1">
    <source>
        <dbReference type="EMBL" id="KAF7429183.1"/>
    </source>
</evidence>
<sequence>MIQKDQVEVAIRTHHQTKLKLHVPSLPPSNLQHCGIIELKYGLLVNVRINNIQSIASIIYQVPSVSIVIEPISIPISKFAKSSGKVTDLSRISLSNFNESQLTKNQSIEWNMYESKGPKVHEDDNDSNSQSFSPKYPVFHIINFHPPK</sequence>
<comment type="caution">
    <text evidence="1">The sequence shown here is derived from an EMBL/GenBank/DDBJ whole genome shotgun (WGS) entry which is preliminary data.</text>
</comment>
<protein>
    <recommendedName>
        <fullName evidence="3">Arrestin C-terminal-like domain-containing protein</fullName>
    </recommendedName>
</protein>
<dbReference type="Gene3D" id="2.60.40.640">
    <property type="match status" value="1"/>
</dbReference>
<evidence type="ECO:0008006" key="3">
    <source>
        <dbReference type="Google" id="ProtNLM"/>
    </source>
</evidence>